<dbReference type="OrthoDB" id="9798929at2"/>
<evidence type="ECO:0000313" key="5">
    <source>
        <dbReference type="EMBL" id="SHM08771.1"/>
    </source>
</evidence>
<comment type="similarity">
    <text evidence="1">Belongs to the type-I restriction system S methylase family.</text>
</comment>
<dbReference type="AlphaFoldDB" id="A0A1M7FXI8"/>
<name>A0A1M7FXI8_9GAMM</name>
<dbReference type="EMBL" id="LT670847">
    <property type="protein sequence ID" value="SHM08771.1"/>
    <property type="molecule type" value="Genomic_DNA"/>
</dbReference>
<dbReference type="STRING" id="29571.SAMN05878437_1153"/>
<feature type="domain" description="Type I restriction modification DNA specificity" evidence="4">
    <location>
        <begin position="59"/>
        <end position="197"/>
    </location>
</feature>
<sequence>MSFTGYPEYKDSGVEWLGAVPVHWQVQPLKRQCNVMPSNVDKKSVEGERTVLLCNYTDVYYHSEIVQGMCFMKATASEGQIEKFSLQKGDVIFTKDSESSDDIAIAAHVPETLPGVVCGYHLSIVRPHFSIFGQFLKHYFDSASAKFYFNISANGLTRVGLGQYASDNLPIPLPPLEEQGRIAAFLDHETARIDALIAEQQRLIKLLKEKRQAVISHAVTKGLDPDAPMKDSGVEWLGDVPAHWEVKPLKRAINSVESGTSVNAADVPAAQGELGVLKTSCVYKGWFDWRENKTVNREDLGRVSCPVRENTLIVSRMNTPDLVGSAGLVLDAPAGIYLPDRLWQVSLEEMYSSKYYYFFTRTPAYPALFTGLRQKRRWRAVSLVESICS</sequence>
<evidence type="ECO:0000256" key="2">
    <source>
        <dbReference type="ARBA" id="ARBA00022747"/>
    </source>
</evidence>
<keyword evidence="6" id="KW-1185">Reference proteome</keyword>
<dbReference type="Proteomes" id="UP000190911">
    <property type="component" value="Chromosome I"/>
</dbReference>
<keyword evidence="3" id="KW-0238">DNA-binding</keyword>
<gene>
    <name evidence="5" type="ORF">SAMN05878437_1153</name>
</gene>
<evidence type="ECO:0000256" key="1">
    <source>
        <dbReference type="ARBA" id="ARBA00010923"/>
    </source>
</evidence>
<evidence type="ECO:0000256" key="3">
    <source>
        <dbReference type="ARBA" id="ARBA00023125"/>
    </source>
</evidence>
<accession>A0A1M7FXI8</accession>
<dbReference type="InterPro" id="IPR044946">
    <property type="entry name" value="Restrct_endonuc_typeI_TRD_sf"/>
</dbReference>
<dbReference type="InterPro" id="IPR000055">
    <property type="entry name" value="Restrct_endonuc_typeI_TRD"/>
</dbReference>
<dbReference type="RefSeq" id="WP_079552016.1">
    <property type="nucleotide sequence ID" value="NZ_LT670847.1"/>
</dbReference>
<protein>
    <submittedName>
        <fullName evidence="5">Type I restriction enzyme, S subunit</fullName>
    </submittedName>
</protein>
<reference evidence="5 6" key="1">
    <citation type="submission" date="2016-11" db="EMBL/GenBank/DDBJ databases">
        <authorList>
            <person name="Jaros S."/>
            <person name="Januszkiewicz K."/>
            <person name="Wedrychowicz H."/>
        </authorList>
    </citation>
    <scope>NUCLEOTIDE SEQUENCE [LARGE SCALE GENOMIC DNA]</scope>
    <source>
        <strain evidence="5 6">ACAM 12</strain>
    </source>
</reference>
<dbReference type="Gene3D" id="3.90.220.20">
    <property type="entry name" value="DNA methylase specificity domains"/>
    <property type="match status" value="2"/>
</dbReference>
<dbReference type="InterPro" id="IPR051212">
    <property type="entry name" value="Type-I_RE_S_subunit"/>
</dbReference>
<dbReference type="PANTHER" id="PTHR43140">
    <property type="entry name" value="TYPE-1 RESTRICTION ENZYME ECOKI SPECIFICITY PROTEIN"/>
    <property type="match status" value="1"/>
</dbReference>
<keyword evidence="2" id="KW-0680">Restriction system</keyword>
<dbReference type="REBASE" id="167203">
    <property type="entry name" value="S.Hsu12ORF1156P"/>
</dbReference>
<evidence type="ECO:0000313" key="6">
    <source>
        <dbReference type="Proteomes" id="UP000190911"/>
    </source>
</evidence>
<dbReference type="GO" id="GO:0003677">
    <property type="term" value="F:DNA binding"/>
    <property type="evidence" value="ECO:0007669"/>
    <property type="project" value="UniProtKB-KW"/>
</dbReference>
<dbReference type="PANTHER" id="PTHR43140:SF1">
    <property type="entry name" value="TYPE I RESTRICTION ENZYME ECOKI SPECIFICITY SUBUNIT"/>
    <property type="match status" value="1"/>
</dbReference>
<dbReference type="InParanoid" id="A0A1M7FXI8"/>
<dbReference type="FunCoup" id="A0A1M7FXI8">
    <property type="interactions" value="32"/>
</dbReference>
<dbReference type="SUPFAM" id="SSF116734">
    <property type="entry name" value="DNA methylase specificity domain"/>
    <property type="match status" value="2"/>
</dbReference>
<proteinExistence type="inferred from homology"/>
<organism evidence="5 6">
    <name type="scientific">Vreelandella subglaciescola</name>
    <dbReference type="NCBI Taxonomy" id="29571"/>
    <lineage>
        <taxon>Bacteria</taxon>
        <taxon>Pseudomonadati</taxon>
        <taxon>Pseudomonadota</taxon>
        <taxon>Gammaproteobacteria</taxon>
        <taxon>Oceanospirillales</taxon>
        <taxon>Halomonadaceae</taxon>
        <taxon>Vreelandella</taxon>
    </lineage>
</organism>
<dbReference type="Gene3D" id="1.10.287.1120">
    <property type="entry name" value="Bipartite methylase S protein"/>
    <property type="match status" value="1"/>
</dbReference>
<evidence type="ECO:0000259" key="4">
    <source>
        <dbReference type="Pfam" id="PF01420"/>
    </source>
</evidence>
<dbReference type="GO" id="GO:0009307">
    <property type="term" value="P:DNA restriction-modification system"/>
    <property type="evidence" value="ECO:0007669"/>
    <property type="project" value="UniProtKB-KW"/>
</dbReference>
<dbReference type="Pfam" id="PF01420">
    <property type="entry name" value="Methylase_S"/>
    <property type="match status" value="1"/>
</dbReference>